<dbReference type="GO" id="GO:0004315">
    <property type="term" value="F:3-oxoacyl-[acyl-carrier-protein] synthase activity"/>
    <property type="evidence" value="ECO:0007669"/>
    <property type="project" value="UniProtKB-EC"/>
</dbReference>
<comment type="catalytic activity">
    <reaction evidence="10">
        <text>tetradecanoyl-[ACP] + malonyl-[ACP] + H(+) = 3-oxohexadecanoyl-[ACP] + holo-[ACP] + CO2</text>
        <dbReference type="Rhea" id="RHEA:41900"/>
        <dbReference type="Rhea" id="RHEA-COMP:9623"/>
        <dbReference type="Rhea" id="RHEA-COMP:9648"/>
        <dbReference type="Rhea" id="RHEA-COMP:9649"/>
        <dbReference type="Rhea" id="RHEA-COMP:9685"/>
        <dbReference type="ChEBI" id="CHEBI:15378"/>
        <dbReference type="ChEBI" id="CHEBI:16526"/>
        <dbReference type="ChEBI" id="CHEBI:64479"/>
        <dbReference type="ChEBI" id="CHEBI:78449"/>
        <dbReference type="ChEBI" id="CHEBI:78477"/>
        <dbReference type="ChEBI" id="CHEBI:78478"/>
    </reaction>
    <physiologicalReaction direction="left-to-right" evidence="10">
        <dbReference type="Rhea" id="RHEA:41901"/>
    </physiologicalReaction>
</comment>
<evidence type="ECO:0000256" key="9">
    <source>
        <dbReference type="ARBA" id="ARBA00047394"/>
    </source>
</evidence>
<comment type="catalytic activity">
    <reaction evidence="15">
        <text>octanoyl-[ACP] + malonyl-[ACP] + H(+) = 3-oxodecanoyl-[ACP] + holo-[ACP] + CO2</text>
        <dbReference type="Rhea" id="RHEA:41852"/>
        <dbReference type="Rhea" id="RHEA-COMP:9623"/>
        <dbReference type="Rhea" id="RHEA-COMP:9636"/>
        <dbReference type="Rhea" id="RHEA-COMP:9637"/>
        <dbReference type="Rhea" id="RHEA-COMP:9685"/>
        <dbReference type="ChEBI" id="CHEBI:15378"/>
        <dbReference type="ChEBI" id="CHEBI:16526"/>
        <dbReference type="ChEBI" id="CHEBI:64479"/>
        <dbReference type="ChEBI" id="CHEBI:78449"/>
        <dbReference type="ChEBI" id="CHEBI:78463"/>
        <dbReference type="ChEBI" id="CHEBI:78464"/>
    </reaction>
    <physiologicalReaction direction="left-to-right" evidence="15">
        <dbReference type="Rhea" id="RHEA:41853"/>
    </physiologicalReaction>
</comment>
<sequence length="466" mass="49697">MNKGCQKCFVLQRRLLDCRKSFCSKSSRTLSKTRGEERRRVVVTGLGLVCPLGVGTKHVWQQLISGRCGITKITDKDYDTIPAKIAGFVPKGAHSGQLDIDEWLKVVDKRSTSEESLFAVIAASEALKDSKWKPTTELEKQRTGVCIGSGIGGIKDIPVTGAILKKEGYRKVSPFFVPRILVNMPAGVVSMHFELQGPNHAAATACAAGAHAIGDAYRMIMHGDADVMVAGGAESCISPLSMAGFCKARALTTKYNDNPLEASRPFDKDRSGFVMGEGAGILVLEERTHAISRGAEIHAEILGYGMSGDAYHITAPREDGQGAYLAMSAALRDAGLQPRDISYINAHATSTPIGDAIENRAIQRLLGDHNNNDIKVSSTKGATGHLLGAAGAVEAIFTVLALKHKMAPPTLNLHSFDSPQEFTLNYVPNSPQELNPTSSSSPLIALTSSFGFGGTNACLCIGEENS</sequence>
<evidence type="ECO:0000256" key="14">
    <source>
        <dbReference type="ARBA" id="ARBA00049449"/>
    </source>
</evidence>
<dbReference type="Gene3D" id="3.40.47.10">
    <property type="match status" value="2"/>
</dbReference>
<evidence type="ECO:0000256" key="13">
    <source>
        <dbReference type="ARBA" id="ARBA00049109"/>
    </source>
</evidence>
<evidence type="ECO:0000256" key="15">
    <source>
        <dbReference type="ARBA" id="ARBA00049533"/>
    </source>
</evidence>
<dbReference type="InterPro" id="IPR020841">
    <property type="entry name" value="PKS_Beta-ketoAc_synthase_dom"/>
</dbReference>
<comment type="similarity">
    <text evidence="2 17 19">Belongs to the thiolase-like superfamily. Beta-ketoacyl-ACP synthases family.</text>
</comment>
<keyword evidence="5" id="KW-0276">Fatty acid metabolism</keyword>
<evidence type="ECO:0000256" key="17">
    <source>
        <dbReference type="PIRNR" id="PIRNR000447"/>
    </source>
</evidence>
<evidence type="ECO:0000256" key="10">
    <source>
        <dbReference type="ARBA" id="ARBA00047451"/>
    </source>
</evidence>
<comment type="catalytic activity">
    <reaction evidence="11">
        <text>dodecanoyl-[ACP] + malonyl-[ACP] + H(+) = 3-oxotetradecanoyl-[ACP] + holo-[ACP] + CO2</text>
        <dbReference type="Rhea" id="RHEA:41884"/>
        <dbReference type="Rhea" id="RHEA-COMP:9623"/>
        <dbReference type="Rhea" id="RHEA-COMP:9644"/>
        <dbReference type="Rhea" id="RHEA-COMP:9645"/>
        <dbReference type="Rhea" id="RHEA-COMP:9685"/>
        <dbReference type="ChEBI" id="CHEBI:15378"/>
        <dbReference type="ChEBI" id="CHEBI:16526"/>
        <dbReference type="ChEBI" id="CHEBI:64479"/>
        <dbReference type="ChEBI" id="CHEBI:65264"/>
        <dbReference type="ChEBI" id="CHEBI:78449"/>
        <dbReference type="ChEBI" id="CHEBI:78473"/>
    </reaction>
    <physiologicalReaction direction="left-to-right" evidence="11">
        <dbReference type="Rhea" id="RHEA:41885"/>
    </physiologicalReaction>
</comment>
<evidence type="ECO:0000256" key="18">
    <source>
        <dbReference type="PIRSR" id="PIRSR000447-1"/>
    </source>
</evidence>
<dbReference type="PANTHER" id="PTHR11712:SF336">
    <property type="entry name" value="3-OXOACYL-[ACYL-CARRIER-PROTEIN] SYNTHASE, MITOCHONDRIAL"/>
    <property type="match status" value="1"/>
</dbReference>
<organism evidence="21 22">
    <name type="scientific">Actinia tenebrosa</name>
    <name type="common">Australian red waratah sea anemone</name>
    <dbReference type="NCBI Taxonomy" id="6105"/>
    <lineage>
        <taxon>Eukaryota</taxon>
        <taxon>Metazoa</taxon>
        <taxon>Cnidaria</taxon>
        <taxon>Anthozoa</taxon>
        <taxon>Hexacorallia</taxon>
        <taxon>Actiniaria</taxon>
        <taxon>Actiniidae</taxon>
        <taxon>Actinia</taxon>
    </lineage>
</organism>
<evidence type="ECO:0000256" key="8">
    <source>
        <dbReference type="ARBA" id="ARBA00023315"/>
    </source>
</evidence>
<comment type="catalytic activity">
    <reaction evidence="12">
        <text>a fatty acyl-[ACP] + malonyl-[ACP] + H(+) = a 3-oxoacyl-[ACP] + holo-[ACP] + CO2</text>
        <dbReference type="Rhea" id="RHEA:22836"/>
        <dbReference type="Rhea" id="RHEA-COMP:9623"/>
        <dbReference type="Rhea" id="RHEA-COMP:9685"/>
        <dbReference type="Rhea" id="RHEA-COMP:9916"/>
        <dbReference type="Rhea" id="RHEA-COMP:14125"/>
        <dbReference type="ChEBI" id="CHEBI:15378"/>
        <dbReference type="ChEBI" id="CHEBI:16526"/>
        <dbReference type="ChEBI" id="CHEBI:64479"/>
        <dbReference type="ChEBI" id="CHEBI:78449"/>
        <dbReference type="ChEBI" id="CHEBI:78776"/>
        <dbReference type="ChEBI" id="CHEBI:138651"/>
        <dbReference type="EC" id="2.3.1.41"/>
    </reaction>
    <physiologicalReaction direction="left-to-right" evidence="12">
        <dbReference type="Rhea" id="RHEA:22837"/>
    </physiologicalReaction>
</comment>
<comment type="catalytic activity">
    <reaction evidence="14">
        <text>butanoyl-[ACP] + malonyl-[ACP] + H(+) = 3-oxohexanoyl-[ACP] + holo-[ACP] + CO2</text>
        <dbReference type="Rhea" id="RHEA:41820"/>
        <dbReference type="Rhea" id="RHEA-COMP:9623"/>
        <dbReference type="Rhea" id="RHEA-COMP:9628"/>
        <dbReference type="Rhea" id="RHEA-COMP:9629"/>
        <dbReference type="Rhea" id="RHEA-COMP:9685"/>
        <dbReference type="ChEBI" id="CHEBI:15378"/>
        <dbReference type="ChEBI" id="CHEBI:16526"/>
        <dbReference type="ChEBI" id="CHEBI:64479"/>
        <dbReference type="ChEBI" id="CHEBI:78449"/>
        <dbReference type="ChEBI" id="CHEBI:78454"/>
        <dbReference type="ChEBI" id="CHEBI:78456"/>
    </reaction>
    <physiologicalReaction direction="left-to-right" evidence="14">
        <dbReference type="Rhea" id="RHEA:41821"/>
    </physiologicalReaction>
</comment>
<dbReference type="SMART" id="SM00825">
    <property type="entry name" value="PKS_KS"/>
    <property type="match status" value="1"/>
</dbReference>
<dbReference type="RefSeq" id="XP_031564100.1">
    <property type="nucleotide sequence ID" value="XM_031708240.1"/>
</dbReference>
<proteinExistence type="inferred from homology"/>
<dbReference type="FunFam" id="3.40.47.10:FF:000024">
    <property type="entry name" value="3-oxoacyl-[acyl-carrier-protein] synthase, mitochondrial"/>
    <property type="match status" value="1"/>
</dbReference>
<dbReference type="FunFam" id="3.40.47.10:FF:000015">
    <property type="entry name" value="3-oxoacyl-[acyl-carrier-protein] synthase, mitochondrial"/>
    <property type="match status" value="1"/>
</dbReference>
<dbReference type="InterPro" id="IPR014030">
    <property type="entry name" value="Ketoacyl_synth_N"/>
</dbReference>
<comment type="pathway">
    <text evidence="1">Lipid metabolism; fatty acid biosynthesis.</text>
</comment>
<evidence type="ECO:0000256" key="11">
    <source>
        <dbReference type="ARBA" id="ARBA00047578"/>
    </source>
</evidence>
<keyword evidence="7 17" id="KW-0275">Fatty acid biosynthesis</keyword>
<dbReference type="PIRSF" id="PIRSF000447">
    <property type="entry name" value="KAS_II"/>
    <property type="match status" value="1"/>
</dbReference>
<comment type="catalytic activity">
    <reaction evidence="9">
        <text>hexanoyl-[ACP] + malonyl-[ACP] + H(+) = 3-oxooctanoyl-[ACP] + holo-[ACP] + CO2</text>
        <dbReference type="Rhea" id="RHEA:41836"/>
        <dbReference type="Rhea" id="RHEA-COMP:9623"/>
        <dbReference type="Rhea" id="RHEA-COMP:9632"/>
        <dbReference type="Rhea" id="RHEA-COMP:9633"/>
        <dbReference type="Rhea" id="RHEA-COMP:9685"/>
        <dbReference type="ChEBI" id="CHEBI:15378"/>
        <dbReference type="ChEBI" id="CHEBI:16526"/>
        <dbReference type="ChEBI" id="CHEBI:64479"/>
        <dbReference type="ChEBI" id="CHEBI:78449"/>
        <dbReference type="ChEBI" id="CHEBI:78459"/>
        <dbReference type="ChEBI" id="CHEBI:78460"/>
    </reaction>
    <physiologicalReaction direction="left-to-right" evidence="9">
        <dbReference type="Rhea" id="RHEA:41837"/>
    </physiologicalReaction>
</comment>
<evidence type="ECO:0000256" key="16">
    <source>
        <dbReference type="ARBA" id="ARBA00054575"/>
    </source>
</evidence>
<comment type="function">
    <text evidence="16">May play a role in the biosynthesis of lipoic acid as well as longer chain fatty acids required for optimal mitochondrial function.</text>
</comment>
<evidence type="ECO:0000256" key="2">
    <source>
        <dbReference type="ARBA" id="ARBA00008467"/>
    </source>
</evidence>
<evidence type="ECO:0000256" key="12">
    <source>
        <dbReference type="ARBA" id="ARBA00048506"/>
    </source>
</evidence>
<keyword evidence="4 17" id="KW-0808">Transferase</keyword>
<evidence type="ECO:0000256" key="6">
    <source>
        <dbReference type="ARBA" id="ARBA00023098"/>
    </source>
</evidence>
<keyword evidence="21" id="KW-1185">Reference proteome</keyword>
<dbReference type="NCBIfam" id="NF005589">
    <property type="entry name" value="PRK07314.1"/>
    <property type="match status" value="1"/>
</dbReference>
<dbReference type="InterPro" id="IPR000794">
    <property type="entry name" value="Beta-ketoacyl_synthase"/>
</dbReference>
<reference evidence="22" key="1">
    <citation type="submission" date="2025-08" db="UniProtKB">
        <authorList>
            <consortium name="RefSeq"/>
        </authorList>
    </citation>
    <scope>IDENTIFICATION</scope>
    <source>
        <tissue evidence="22">Tentacle</tissue>
    </source>
</reference>
<evidence type="ECO:0000256" key="4">
    <source>
        <dbReference type="ARBA" id="ARBA00022679"/>
    </source>
</evidence>
<dbReference type="AlphaFoldDB" id="A0A6P8IE90"/>
<dbReference type="CDD" id="cd00834">
    <property type="entry name" value="KAS_I_II"/>
    <property type="match status" value="1"/>
</dbReference>
<evidence type="ECO:0000313" key="21">
    <source>
        <dbReference type="Proteomes" id="UP000515163"/>
    </source>
</evidence>
<dbReference type="PROSITE" id="PS52004">
    <property type="entry name" value="KS3_2"/>
    <property type="match status" value="1"/>
</dbReference>
<dbReference type="OrthoDB" id="5334845at2759"/>
<dbReference type="Pfam" id="PF02801">
    <property type="entry name" value="Ketoacyl-synt_C"/>
    <property type="match status" value="1"/>
</dbReference>
<dbReference type="SUPFAM" id="SSF53901">
    <property type="entry name" value="Thiolase-like"/>
    <property type="match status" value="2"/>
</dbReference>
<dbReference type="InterPro" id="IPR017568">
    <property type="entry name" value="3-oxoacyl-ACP_synth-2"/>
</dbReference>
<accession>A0A6P8IE90</accession>
<comment type="catalytic activity">
    <reaction evidence="13">
        <text>decanoyl-[ACP] + malonyl-[ACP] + H(+) = 3-oxododecanoyl-[ACP] + holo-[ACP] + CO2</text>
        <dbReference type="Rhea" id="RHEA:41868"/>
        <dbReference type="Rhea" id="RHEA-COMP:9623"/>
        <dbReference type="Rhea" id="RHEA-COMP:9640"/>
        <dbReference type="Rhea" id="RHEA-COMP:9641"/>
        <dbReference type="Rhea" id="RHEA-COMP:9685"/>
        <dbReference type="ChEBI" id="CHEBI:15378"/>
        <dbReference type="ChEBI" id="CHEBI:16526"/>
        <dbReference type="ChEBI" id="CHEBI:64479"/>
        <dbReference type="ChEBI" id="CHEBI:78449"/>
        <dbReference type="ChEBI" id="CHEBI:78468"/>
        <dbReference type="ChEBI" id="CHEBI:78469"/>
    </reaction>
    <physiologicalReaction direction="left-to-right" evidence="13">
        <dbReference type="Rhea" id="RHEA:41869"/>
    </physiologicalReaction>
</comment>
<evidence type="ECO:0000256" key="1">
    <source>
        <dbReference type="ARBA" id="ARBA00005194"/>
    </source>
</evidence>
<dbReference type="FunCoup" id="A0A6P8IE90">
    <property type="interactions" value="1455"/>
</dbReference>
<evidence type="ECO:0000256" key="3">
    <source>
        <dbReference type="ARBA" id="ARBA00022516"/>
    </source>
</evidence>
<protein>
    <recommendedName>
        <fullName evidence="17">3-oxoacyl-[acyl-carrier-protein] synthase</fullName>
    </recommendedName>
</protein>
<keyword evidence="8" id="KW-0012">Acyltransferase</keyword>
<dbReference type="PROSITE" id="PS00606">
    <property type="entry name" value="KS3_1"/>
    <property type="match status" value="1"/>
</dbReference>
<dbReference type="KEGG" id="aten:116299564"/>
<evidence type="ECO:0000259" key="20">
    <source>
        <dbReference type="PROSITE" id="PS52004"/>
    </source>
</evidence>
<evidence type="ECO:0000313" key="22">
    <source>
        <dbReference type="RefSeq" id="XP_031564100.1"/>
    </source>
</evidence>
<dbReference type="GO" id="GO:0005739">
    <property type="term" value="C:mitochondrion"/>
    <property type="evidence" value="ECO:0007669"/>
    <property type="project" value="TreeGrafter"/>
</dbReference>
<name>A0A6P8IE90_ACTTE</name>
<dbReference type="Proteomes" id="UP000515163">
    <property type="component" value="Unplaced"/>
</dbReference>
<evidence type="ECO:0000256" key="7">
    <source>
        <dbReference type="ARBA" id="ARBA00023160"/>
    </source>
</evidence>
<dbReference type="InterPro" id="IPR018201">
    <property type="entry name" value="Ketoacyl_synth_AS"/>
</dbReference>
<dbReference type="PANTHER" id="PTHR11712">
    <property type="entry name" value="POLYKETIDE SYNTHASE-RELATED"/>
    <property type="match status" value="1"/>
</dbReference>
<feature type="domain" description="Ketosynthase family 3 (KS3)" evidence="20">
    <location>
        <begin position="38"/>
        <end position="463"/>
    </location>
</feature>
<dbReference type="InParanoid" id="A0A6P8IE90"/>
<dbReference type="GO" id="GO:0006633">
    <property type="term" value="P:fatty acid biosynthetic process"/>
    <property type="evidence" value="ECO:0007669"/>
    <property type="project" value="UniProtKB-KW"/>
</dbReference>
<dbReference type="InterPro" id="IPR016039">
    <property type="entry name" value="Thiolase-like"/>
</dbReference>
<dbReference type="Pfam" id="PF00109">
    <property type="entry name" value="ketoacyl-synt"/>
    <property type="match status" value="1"/>
</dbReference>
<keyword evidence="6" id="KW-0443">Lipid metabolism</keyword>
<evidence type="ECO:0000256" key="19">
    <source>
        <dbReference type="RuleBase" id="RU003694"/>
    </source>
</evidence>
<dbReference type="NCBIfam" id="TIGR03150">
    <property type="entry name" value="fabF"/>
    <property type="match status" value="1"/>
</dbReference>
<feature type="active site" description="For beta-ketoacyl synthase activity" evidence="18">
    <location>
        <position position="206"/>
    </location>
</feature>
<dbReference type="InterPro" id="IPR014031">
    <property type="entry name" value="Ketoacyl_synth_C"/>
</dbReference>
<gene>
    <name evidence="22" type="primary">LOC116299564</name>
</gene>
<evidence type="ECO:0000256" key="5">
    <source>
        <dbReference type="ARBA" id="ARBA00022832"/>
    </source>
</evidence>
<dbReference type="GeneID" id="116299564"/>
<keyword evidence="3 17" id="KW-0444">Lipid biosynthesis</keyword>